<reference evidence="3 4" key="1">
    <citation type="submission" date="2021-02" db="EMBL/GenBank/DDBJ databases">
        <title>Genome assembly of Pseudopithomyces chartarum.</title>
        <authorList>
            <person name="Jauregui R."/>
            <person name="Singh J."/>
            <person name="Voisey C."/>
        </authorList>
    </citation>
    <scope>NUCLEOTIDE SEQUENCE [LARGE SCALE GENOMIC DNA]</scope>
    <source>
        <strain evidence="3 4">AGR01</strain>
    </source>
</reference>
<dbReference type="AlphaFoldDB" id="A0AAN6M3F8"/>
<feature type="region of interest" description="Disordered" evidence="1">
    <location>
        <begin position="34"/>
        <end position="62"/>
    </location>
</feature>
<keyword evidence="2" id="KW-0732">Signal</keyword>
<organism evidence="3 4">
    <name type="scientific">Pseudopithomyces chartarum</name>
    <dbReference type="NCBI Taxonomy" id="1892770"/>
    <lineage>
        <taxon>Eukaryota</taxon>
        <taxon>Fungi</taxon>
        <taxon>Dikarya</taxon>
        <taxon>Ascomycota</taxon>
        <taxon>Pezizomycotina</taxon>
        <taxon>Dothideomycetes</taxon>
        <taxon>Pleosporomycetidae</taxon>
        <taxon>Pleosporales</taxon>
        <taxon>Massarineae</taxon>
        <taxon>Didymosphaeriaceae</taxon>
        <taxon>Pseudopithomyces</taxon>
    </lineage>
</organism>
<evidence type="ECO:0000313" key="3">
    <source>
        <dbReference type="EMBL" id="KAK3214197.1"/>
    </source>
</evidence>
<name>A0AAN6M3F8_9PLEO</name>
<sequence>MMMHWCTLSLALAAPVLSLPFDWRVGEPLGFGRPSTHTPSTTSISAVASPSPSSSAAAVSTSKDKTVSATSAKAGSARAIWLWNSDIIQDDAEVETFISKMTDPKHPFEIVLALIDRDMGLDPWRAFVKKCNAAGLKVEGLMGDKQWIKGSTTEDGPTLAHELEWLKQYQASAPADSKLAGVHLDVEPWALDDFDANKAEYVAELQSIVSSVKEVTTELNLPLGADLPFWGNTVACGDSTLDTCLLDDLDYVTFMTYRNTATSLLGIADPVLNSVKKVNPDMPVWLSVETSSECADVSLISYAGKTLTNLVGDLAKIASGAEKKAASFKGIAVHSYQDFKEMSG</sequence>
<evidence type="ECO:0008006" key="5">
    <source>
        <dbReference type="Google" id="ProtNLM"/>
    </source>
</evidence>
<proteinExistence type="predicted"/>
<feature type="chain" id="PRO_5042952684" description="Chitinase" evidence="2">
    <location>
        <begin position="19"/>
        <end position="344"/>
    </location>
</feature>
<feature type="compositionally biased region" description="Low complexity" evidence="1">
    <location>
        <begin position="34"/>
        <end position="61"/>
    </location>
</feature>
<dbReference type="EMBL" id="WVTA01000004">
    <property type="protein sequence ID" value="KAK3214197.1"/>
    <property type="molecule type" value="Genomic_DNA"/>
</dbReference>
<evidence type="ECO:0000256" key="2">
    <source>
        <dbReference type="SAM" id="SignalP"/>
    </source>
</evidence>
<evidence type="ECO:0000256" key="1">
    <source>
        <dbReference type="SAM" id="MobiDB-lite"/>
    </source>
</evidence>
<gene>
    <name evidence="3" type="ORF">GRF29_28g2336516</name>
</gene>
<evidence type="ECO:0000313" key="4">
    <source>
        <dbReference type="Proteomes" id="UP001280581"/>
    </source>
</evidence>
<dbReference type="Proteomes" id="UP001280581">
    <property type="component" value="Unassembled WGS sequence"/>
</dbReference>
<keyword evidence="4" id="KW-1185">Reference proteome</keyword>
<accession>A0AAN6M3F8</accession>
<comment type="caution">
    <text evidence="3">The sequence shown here is derived from an EMBL/GenBank/DDBJ whole genome shotgun (WGS) entry which is preliminary data.</text>
</comment>
<protein>
    <recommendedName>
        <fullName evidence="5">Chitinase</fullName>
    </recommendedName>
</protein>
<feature type="signal peptide" evidence="2">
    <location>
        <begin position="1"/>
        <end position="18"/>
    </location>
</feature>